<dbReference type="SMART" id="SM00805">
    <property type="entry name" value="AGTRAP"/>
    <property type="match status" value="1"/>
</dbReference>
<comment type="subcellular location">
    <subcellularLocation>
        <location evidence="1">Membrane</location>
        <topology evidence="1">Multi-pass membrane protein</topology>
    </subcellularLocation>
</comment>
<keyword evidence="2 5" id="KW-0812">Transmembrane</keyword>
<reference evidence="7" key="1">
    <citation type="submission" date="2021-02" db="EMBL/GenBank/DDBJ databases">
        <authorList>
            <person name="Nowell W R."/>
        </authorList>
    </citation>
    <scope>NUCLEOTIDE SEQUENCE</scope>
</reference>
<evidence type="ECO:0000313" key="7">
    <source>
        <dbReference type="EMBL" id="CAF0747635.1"/>
    </source>
</evidence>
<keyword evidence="6" id="KW-0732">Signal</keyword>
<organism evidence="7 8">
    <name type="scientific">Adineta steineri</name>
    <dbReference type="NCBI Taxonomy" id="433720"/>
    <lineage>
        <taxon>Eukaryota</taxon>
        <taxon>Metazoa</taxon>
        <taxon>Spiralia</taxon>
        <taxon>Gnathifera</taxon>
        <taxon>Rotifera</taxon>
        <taxon>Eurotatoria</taxon>
        <taxon>Bdelloidea</taxon>
        <taxon>Adinetida</taxon>
        <taxon>Adinetidae</taxon>
        <taxon>Adineta</taxon>
    </lineage>
</organism>
<dbReference type="PANTHER" id="PTHR16521">
    <property type="entry name" value="TYPE-1 ANGIOTENSIN II RECEPTOR-ASSOCIATED PROTEIN"/>
    <property type="match status" value="1"/>
</dbReference>
<feature type="transmembrane region" description="Helical" evidence="5">
    <location>
        <begin position="288"/>
        <end position="304"/>
    </location>
</feature>
<evidence type="ECO:0000256" key="3">
    <source>
        <dbReference type="ARBA" id="ARBA00022989"/>
    </source>
</evidence>
<feature type="chain" id="PRO_5032694197" evidence="6">
    <location>
        <begin position="16"/>
        <end position="399"/>
    </location>
</feature>
<dbReference type="InterPro" id="IPR009436">
    <property type="entry name" value="AGTRAP"/>
</dbReference>
<name>A0A813P1F9_9BILA</name>
<keyword evidence="3 5" id="KW-1133">Transmembrane helix</keyword>
<dbReference type="Pfam" id="PF06396">
    <property type="entry name" value="AGTRAP"/>
    <property type="match status" value="1"/>
</dbReference>
<evidence type="ECO:0000256" key="1">
    <source>
        <dbReference type="ARBA" id="ARBA00004141"/>
    </source>
</evidence>
<evidence type="ECO:0000256" key="6">
    <source>
        <dbReference type="SAM" id="SignalP"/>
    </source>
</evidence>
<comment type="caution">
    <text evidence="7">The sequence shown here is derived from an EMBL/GenBank/DDBJ whole genome shotgun (WGS) entry which is preliminary data.</text>
</comment>
<keyword evidence="4 5" id="KW-0472">Membrane</keyword>
<feature type="transmembrane region" description="Helical" evidence="5">
    <location>
        <begin position="348"/>
        <end position="371"/>
    </location>
</feature>
<protein>
    <submittedName>
        <fullName evidence="7">Uncharacterized protein</fullName>
    </submittedName>
</protein>
<dbReference type="GO" id="GO:0005886">
    <property type="term" value="C:plasma membrane"/>
    <property type="evidence" value="ECO:0007669"/>
    <property type="project" value="TreeGrafter"/>
</dbReference>
<dbReference type="EMBL" id="CAJNOE010000021">
    <property type="protein sequence ID" value="CAF0747635.1"/>
    <property type="molecule type" value="Genomic_DNA"/>
</dbReference>
<dbReference type="Proteomes" id="UP000663860">
    <property type="component" value="Unassembled WGS sequence"/>
</dbReference>
<feature type="transmembrane region" description="Helical" evidence="5">
    <location>
        <begin position="263"/>
        <end position="281"/>
    </location>
</feature>
<feature type="signal peptide" evidence="6">
    <location>
        <begin position="1"/>
        <end position="15"/>
    </location>
</feature>
<dbReference type="PANTHER" id="PTHR16521:SF3">
    <property type="entry name" value="TYPE-1 ANGIOTENSIN II RECEPTOR-ASSOCIATED PROTEIN"/>
    <property type="match status" value="1"/>
</dbReference>
<evidence type="ECO:0000313" key="8">
    <source>
        <dbReference type="Proteomes" id="UP000663860"/>
    </source>
</evidence>
<proteinExistence type="predicted"/>
<sequence>MRLLIIFLLFTVVRAQQQYPCSCSCCNGASCIPNVLSTVYALSCTTEACLIQCRASYPTICQATPPYGQIIAQCTSSIAQQYSCRCDCCNTGSASCSVFNVGNSTAYTCATSSCSISCNQQYPSQCVNTQSGQTQGTCTGLITTTTTTTTTTIGPWLGNTCSCMCCQSGSSCTPTYVGITSASQCSVTACNQACQIRYPSVCPAYSLLGQTSGTCTGSTTSGTTRCACNCCGATGCLNYDIRTNEGCTTCNSLCQSQSQCTNAYQIIVFVHFIFVSMVLLADWLPKSYHINQVTIIALGVWGIIQYESVIQVELLMLIKLISILVDSIAIGMYFQIGKHAYATQHHTTYFTISAFFAIFLLVLKPVMLLLISHVRQERLNNAVFDSWTPTSGYASVGGR</sequence>
<evidence type="ECO:0000256" key="5">
    <source>
        <dbReference type="SAM" id="Phobius"/>
    </source>
</evidence>
<gene>
    <name evidence="7" type="ORF">IZO911_LOCUS3937</name>
</gene>
<dbReference type="AlphaFoldDB" id="A0A813P1F9"/>
<evidence type="ECO:0000256" key="2">
    <source>
        <dbReference type="ARBA" id="ARBA00022692"/>
    </source>
</evidence>
<feature type="transmembrane region" description="Helical" evidence="5">
    <location>
        <begin position="316"/>
        <end position="336"/>
    </location>
</feature>
<evidence type="ECO:0000256" key="4">
    <source>
        <dbReference type="ARBA" id="ARBA00023136"/>
    </source>
</evidence>
<dbReference type="GO" id="GO:0038166">
    <property type="term" value="P:angiotensin-activated signaling pathway"/>
    <property type="evidence" value="ECO:0007669"/>
    <property type="project" value="InterPro"/>
</dbReference>
<accession>A0A813P1F9</accession>